<dbReference type="Proteomes" id="UP000536534">
    <property type="component" value="Unassembled WGS sequence"/>
</dbReference>
<keyword evidence="1" id="KW-0732">Signal</keyword>
<evidence type="ECO:0000313" key="2">
    <source>
        <dbReference type="EMBL" id="NLF52835.1"/>
    </source>
</evidence>
<name>A0A7X7LTJ0_9RHOO</name>
<evidence type="ECO:0000313" key="3">
    <source>
        <dbReference type="Proteomes" id="UP000536534"/>
    </source>
</evidence>
<dbReference type="SUPFAM" id="SSF56935">
    <property type="entry name" value="Porins"/>
    <property type="match status" value="1"/>
</dbReference>
<protein>
    <recommendedName>
        <fullName evidence="4">Porin</fullName>
    </recommendedName>
</protein>
<feature type="non-terminal residue" evidence="2">
    <location>
        <position position="389"/>
    </location>
</feature>
<feature type="chain" id="PRO_5030687550" description="Porin" evidence="1">
    <location>
        <begin position="19"/>
        <end position="389"/>
    </location>
</feature>
<reference evidence="2 3" key="1">
    <citation type="journal article" date="2020" name="Biotechnol. Biofuels">
        <title>New insights from the biogas microbiome by comprehensive genome-resolved metagenomics of nearly 1600 species originating from multiple anaerobic digesters.</title>
        <authorList>
            <person name="Campanaro S."/>
            <person name="Treu L."/>
            <person name="Rodriguez-R L.M."/>
            <person name="Kovalovszki A."/>
            <person name="Ziels R.M."/>
            <person name="Maus I."/>
            <person name="Zhu X."/>
            <person name="Kougias P.G."/>
            <person name="Basile A."/>
            <person name="Luo G."/>
            <person name="Schluter A."/>
            <person name="Konstantinidis K.T."/>
            <person name="Angelidaki I."/>
        </authorList>
    </citation>
    <scope>NUCLEOTIDE SEQUENCE [LARGE SCALE GENOMIC DNA]</scope>
    <source>
        <strain evidence="2">AS06rmzACSIP_256</strain>
    </source>
</reference>
<dbReference type="EMBL" id="JAAYYV010000005">
    <property type="protein sequence ID" value="NLF52835.1"/>
    <property type="molecule type" value="Genomic_DNA"/>
</dbReference>
<sequence>MKTLLLALMSLWALEVHATQSDMLDLSGFATLGVAVTDRNDTRFSRVGFDHPGDQNPDFGPDSVLGIQANWRFSPQAAAVLQVLSRESPRGSYMPRPTLAFFSYQLDPALTVRLGRMRGPFFMFSDTIDVNYAQPWIRSPIEVYGLNPYVDLDGVDLLYRTRIRNVDIEVHPYFGSSRIDVFEDGESRLKGIIGMNLALSSGDLSIHAGYSSADQKLQWSDPLHDWLQGALRRTEGGVPFAEQMSGSDGRARFASAGFQWDNGRWLLIGEYARRKVSQNANSAHGWYLTAGRRFGTVIPYLTFARQIQDEAIVDSPPPPELGAAVDAFNASRNLAQRSLTAGVRWDFADNAALKAELMRAETADGASGSFYSFDTSTSALARGRTVNVL</sequence>
<comment type="caution">
    <text evidence="2">The sequence shown here is derived from an EMBL/GenBank/DDBJ whole genome shotgun (WGS) entry which is preliminary data.</text>
</comment>
<dbReference type="InterPro" id="IPR023614">
    <property type="entry name" value="Porin_dom_sf"/>
</dbReference>
<dbReference type="AlphaFoldDB" id="A0A7X7LTJ0"/>
<gene>
    <name evidence="2" type="ORF">GX576_00250</name>
</gene>
<feature type="signal peptide" evidence="1">
    <location>
        <begin position="1"/>
        <end position="18"/>
    </location>
</feature>
<evidence type="ECO:0000256" key="1">
    <source>
        <dbReference type="SAM" id="SignalP"/>
    </source>
</evidence>
<accession>A0A7X7LTJ0</accession>
<evidence type="ECO:0008006" key="4">
    <source>
        <dbReference type="Google" id="ProtNLM"/>
    </source>
</evidence>
<dbReference type="Gene3D" id="2.40.160.10">
    <property type="entry name" value="Porin"/>
    <property type="match status" value="1"/>
</dbReference>
<organism evidence="2 3">
    <name type="scientific">Thauera phenolivorans</name>
    <dbReference type="NCBI Taxonomy" id="1792543"/>
    <lineage>
        <taxon>Bacteria</taxon>
        <taxon>Pseudomonadati</taxon>
        <taxon>Pseudomonadota</taxon>
        <taxon>Betaproteobacteria</taxon>
        <taxon>Rhodocyclales</taxon>
        <taxon>Zoogloeaceae</taxon>
        <taxon>Thauera</taxon>
    </lineage>
</organism>
<proteinExistence type="predicted"/>